<proteinExistence type="predicted"/>
<accession>A0A6C0JSQ7</accession>
<sequence length="110" mass="12589">MIELYVSTENVLVTSKDLVELLADNDVECQITDNYSSYRCNILTKPVAEKGFYIKVFNLPVLLFKKKVWEILKTCLSISCAFVECEEYKGCVLNWPNVFRVSVCSDSQDS</sequence>
<protein>
    <submittedName>
        <fullName evidence="1">Uncharacterized protein</fullName>
    </submittedName>
</protein>
<dbReference type="AlphaFoldDB" id="A0A6C0JSQ7"/>
<organism evidence="1">
    <name type="scientific">viral metagenome</name>
    <dbReference type="NCBI Taxonomy" id="1070528"/>
    <lineage>
        <taxon>unclassified sequences</taxon>
        <taxon>metagenomes</taxon>
        <taxon>organismal metagenomes</taxon>
    </lineage>
</organism>
<dbReference type="EMBL" id="MN740667">
    <property type="protein sequence ID" value="QHU06704.1"/>
    <property type="molecule type" value="Genomic_DNA"/>
</dbReference>
<evidence type="ECO:0000313" key="1">
    <source>
        <dbReference type="EMBL" id="QHU06704.1"/>
    </source>
</evidence>
<name>A0A6C0JSQ7_9ZZZZ</name>
<reference evidence="1" key="1">
    <citation type="journal article" date="2020" name="Nature">
        <title>Giant virus diversity and host interactions through global metagenomics.</title>
        <authorList>
            <person name="Schulz F."/>
            <person name="Roux S."/>
            <person name="Paez-Espino D."/>
            <person name="Jungbluth S."/>
            <person name="Walsh D.A."/>
            <person name="Denef V.J."/>
            <person name="McMahon K.D."/>
            <person name="Konstantinidis K.T."/>
            <person name="Eloe-Fadrosh E.A."/>
            <person name="Kyrpides N.C."/>
            <person name="Woyke T."/>
        </authorList>
    </citation>
    <scope>NUCLEOTIDE SEQUENCE</scope>
    <source>
        <strain evidence="1">GVMAG-S-1038524-41</strain>
    </source>
</reference>